<keyword evidence="6" id="KW-0695">RNA-directed DNA polymerase</keyword>
<organism evidence="8 9">
    <name type="scientific">Cinchona calisaya</name>
    <dbReference type="NCBI Taxonomy" id="153742"/>
    <lineage>
        <taxon>Eukaryota</taxon>
        <taxon>Viridiplantae</taxon>
        <taxon>Streptophyta</taxon>
        <taxon>Embryophyta</taxon>
        <taxon>Tracheophyta</taxon>
        <taxon>Spermatophyta</taxon>
        <taxon>Magnoliopsida</taxon>
        <taxon>eudicotyledons</taxon>
        <taxon>Gunneridae</taxon>
        <taxon>Pentapetalae</taxon>
        <taxon>asterids</taxon>
        <taxon>lamiids</taxon>
        <taxon>Gentianales</taxon>
        <taxon>Rubiaceae</taxon>
        <taxon>Cinchonoideae</taxon>
        <taxon>Cinchoneae</taxon>
        <taxon>Cinchona</taxon>
    </lineage>
</organism>
<gene>
    <name evidence="8" type="ORF">ACH5RR_034046</name>
</gene>
<evidence type="ECO:0000313" key="8">
    <source>
        <dbReference type="EMBL" id="KAL3504205.1"/>
    </source>
</evidence>
<comment type="caution">
    <text evidence="8">The sequence shown here is derived from an EMBL/GenBank/DDBJ whole genome shotgun (WGS) entry which is preliminary data.</text>
</comment>
<dbReference type="PANTHER" id="PTHR37984:SF5">
    <property type="entry name" value="PROTEIN NYNRIN-LIKE"/>
    <property type="match status" value="1"/>
</dbReference>
<feature type="domain" description="Reverse transcriptase RNase H-like" evidence="7">
    <location>
        <begin position="152"/>
        <end position="235"/>
    </location>
</feature>
<dbReference type="GO" id="GO:0004519">
    <property type="term" value="F:endonuclease activity"/>
    <property type="evidence" value="ECO:0007669"/>
    <property type="project" value="UniProtKB-KW"/>
</dbReference>
<dbReference type="AlphaFoldDB" id="A0ABD2YED2"/>
<proteinExistence type="predicted"/>
<keyword evidence="3" id="KW-0540">Nuclease</keyword>
<dbReference type="SUPFAM" id="SSF56672">
    <property type="entry name" value="DNA/RNA polymerases"/>
    <property type="match status" value="1"/>
</dbReference>
<dbReference type="Pfam" id="PF17917">
    <property type="entry name" value="RT_RNaseH"/>
    <property type="match status" value="1"/>
</dbReference>
<evidence type="ECO:0000256" key="5">
    <source>
        <dbReference type="ARBA" id="ARBA00022801"/>
    </source>
</evidence>
<dbReference type="GO" id="GO:0003964">
    <property type="term" value="F:RNA-directed DNA polymerase activity"/>
    <property type="evidence" value="ECO:0007669"/>
    <property type="project" value="UniProtKB-KW"/>
</dbReference>
<evidence type="ECO:0000313" key="9">
    <source>
        <dbReference type="Proteomes" id="UP001630127"/>
    </source>
</evidence>
<keyword evidence="1" id="KW-0808">Transferase</keyword>
<keyword evidence="9" id="KW-1185">Reference proteome</keyword>
<keyword evidence="4" id="KW-0255">Endonuclease</keyword>
<keyword evidence="2" id="KW-0548">Nucleotidyltransferase</keyword>
<evidence type="ECO:0000256" key="3">
    <source>
        <dbReference type="ARBA" id="ARBA00022722"/>
    </source>
</evidence>
<evidence type="ECO:0000256" key="6">
    <source>
        <dbReference type="ARBA" id="ARBA00022918"/>
    </source>
</evidence>
<dbReference type="CDD" id="cd09274">
    <property type="entry name" value="RNase_HI_RT_Ty3"/>
    <property type="match status" value="1"/>
</dbReference>
<dbReference type="EMBL" id="JBJUIK010000014">
    <property type="protein sequence ID" value="KAL3504205.1"/>
    <property type="molecule type" value="Genomic_DNA"/>
</dbReference>
<dbReference type="GO" id="GO:0016787">
    <property type="term" value="F:hydrolase activity"/>
    <property type="evidence" value="ECO:0007669"/>
    <property type="project" value="UniProtKB-KW"/>
</dbReference>
<evidence type="ECO:0000256" key="1">
    <source>
        <dbReference type="ARBA" id="ARBA00022679"/>
    </source>
</evidence>
<name>A0ABD2YED2_9GENT</name>
<dbReference type="Gene3D" id="3.10.20.370">
    <property type="match status" value="1"/>
</dbReference>
<dbReference type="InterPro" id="IPR043502">
    <property type="entry name" value="DNA/RNA_pol_sf"/>
</dbReference>
<dbReference type="Proteomes" id="UP001630127">
    <property type="component" value="Unassembled WGS sequence"/>
</dbReference>
<reference evidence="8 9" key="1">
    <citation type="submission" date="2024-11" db="EMBL/GenBank/DDBJ databases">
        <title>A near-complete genome assembly of Cinchona calisaya.</title>
        <authorList>
            <person name="Lian D.C."/>
            <person name="Zhao X.W."/>
            <person name="Wei L."/>
        </authorList>
    </citation>
    <scope>NUCLEOTIDE SEQUENCE [LARGE SCALE GENOMIC DNA]</scope>
    <source>
        <tissue evidence="8">Nenye</tissue>
    </source>
</reference>
<protein>
    <recommendedName>
        <fullName evidence="7">Reverse transcriptase RNase H-like domain-containing protein</fullName>
    </recommendedName>
</protein>
<dbReference type="PANTHER" id="PTHR37984">
    <property type="entry name" value="PROTEIN CBG26694"/>
    <property type="match status" value="1"/>
</dbReference>
<evidence type="ECO:0000256" key="4">
    <source>
        <dbReference type="ARBA" id="ARBA00022759"/>
    </source>
</evidence>
<keyword evidence="5" id="KW-0378">Hydrolase</keyword>
<dbReference type="InterPro" id="IPR041373">
    <property type="entry name" value="RT_RNaseH"/>
</dbReference>
<dbReference type="InterPro" id="IPR050951">
    <property type="entry name" value="Retrovirus_Pol_polyprotein"/>
</dbReference>
<accession>A0ABD2YED2</accession>
<sequence length="244" mass="27712">MQVNPQYAFLLFFEAFLCAKFEEVTIEKLNINENQAMGSTIDPLEDKEGNLRGKTDCGYLSRMENRSGKIKIDVGGEGLADFLNNETEANHMFDELAKGDDENQPSNNFHLEGQSSSKLIDKLALIAVIATEEAFEMLKFTMSTTLMLALPDFTKDFVVETDTCYGEIGVVLMQDKRPLAYLNKALNQRNLGLSIYEKEWLALVTAVSKWRHYLEGHHFIIKTDHHNLKHLLEQRITTLCSKNG</sequence>
<evidence type="ECO:0000256" key="2">
    <source>
        <dbReference type="ARBA" id="ARBA00022695"/>
    </source>
</evidence>
<evidence type="ECO:0000259" key="7">
    <source>
        <dbReference type="Pfam" id="PF17917"/>
    </source>
</evidence>